<dbReference type="InterPro" id="IPR006151">
    <property type="entry name" value="Shikm_DH/Glu-tRNA_Rdtase"/>
</dbReference>
<dbReference type="EC" id="1.1.1.25" evidence="2 8"/>
<evidence type="ECO:0000256" key="6">
    <source>
        <dbReference type="ARBA" id="ARBA00023141"/>
    </source>
</evidence>
<comment type="caution">
    <text evidence="8">Lacks conserved residue(s) required for the propagation of feature annotation.</text>
</comment>
<dbReference type="SUPFAM" id="SSF51735">
    <property type="entry name" value="NAD(P)-binding Rossmann-fold domains"/>
    <property type="match status" value="1"/>
</dbReference>
<dbReference type="HAMAP" id="MF_00222">
    <property type="entry name" value="Shikimate_DH_AroE"/>
    <property type="match status" value="1"/>
</dbReference>
<evidence type="ECO:0000256" key="5">
    <source>
        <dbReference type="ARBA" id="ARBA00023002"/>
    </source>
</evidence>
<proteinExistence type="inferred from homology"/>
<feature type="binding site" evidence="8">
    <location>
        <begin position="17"/>
        <end position="19"/>
    </location>
    <ligand>
        <name>shikimate</name>
        <dbReference type="ChEBI" id="CHEBI:36208"/>
    </ligand>
</feature>
<feature type="binding site" evidence="8">
    <location>
        <begin position="130"/>
        <end position="134"/>
    </location>
    <ligand>
        <name>NADP(+)</name>
        <dbReference type="ChEBI" id="CHEBI:58349"/>
    </ligand>
</feature>
<dbReference type="InterPro" id="IPR011342">
    <property type="entry name" value="Shikimate_DH"/>
</dbReference>
<dbReference type="GO" id="GO:0004764">
    <property type="term" value="F:shikimate 3-dehydrogenase (NADP+) activity"/>
    <property type="evidence" value="ECO:0007669"/>
    <property type="project" value="UniProtKB-UniRule"/>
</dbReference>
<dbReference type="CDD" id="cd01065">
    <property type="entry name" value="NAD_bind_Shikimate_DH"/>
    <property type="match status" value="1"/>
</dbReference>
<evidence type="ECO:0000259" key="10">
    <source>
        <dbReference type="Pfam" id="PF08501"/>
    </source>
</evidence>
<keyword evidence="6 8" id="KW-0057">Aromatic amino acid biosynthesis</keyword>
<dbReference type="InterPro" id="IPR013708">
    <property type="entry name" value="Shikimate_DH-bd_N"/>
</dbReference>
<feature type="domain" description="Quinate/shikimate 5-dehydrogenase/glutamyl-tRNA reductase" evidence="9">
    <location>
        <begin position="122"/>
        <end position="193"/>
    </location>
</feature>
<evidence type="ECO:0000259" key="11">
    <source>
        <dbReference type="Pfam" id="PF18317"/>
    </source>
</evidence>
<dbReference type="Pfam" id="PF08501">
    <property type="entry name" value="Shikimate_dh_N"/>
    <property type="match status" value="1"/>
</dbReference>
<feature type="domain" description="SDH C-terminal" evidence="11">
    <location>
        <begin position="242"/>
        <end position="271"/>
    </location>
</feature>
<dbReference type="GO" id="GO:0009423">
    <property type="term" value="P:chorismate biosynthetic process"/>
    <property type="evidence" value="ECO:0007669"/>
    <property type="project" value="UniProtKB-UniRule"/>
</dbReference>
<feature type="binding site" evidence="8">
    <location>
        <position position="219"/>
    </location>
    <ligand>
        <name>NADP(+)</name>
        <dbReference type="ChEBI" id="CHEBI:58349"/>
    </ligand>
</feature>
<dbReference type="NCBIfam" id="TIGR00507">
    <property type="entry name" value="aroE"/>
    <property type="match status" value="1"/>
</dbReference>
<feature type="binding site" evidence="8">
    <location>
        <position position="242"/>
    </location>
    <ligand>
        <name>NADP(+)</name>
        <dbReference type="ChEBI" id="CHEBI:58349"/>
    </ligand>
</feature>
<dbReference type="SUPFAM" id="SSF53223">
    <property type="entry name" value="Aminoacid dehydrogenase-like, N-terminal domain"/>
    <property type="match status" value="1"/>
</dbReference>
<gene>
    <name evidence="12" type="primary">aroE_2</name>
    <name evidence="8" type="synonym">aroE</name>
    <name evidence="12" type="ORF">B857_02988</name>
</gene>
<organism evidence="12 13">
    <name type="scientific">Solibacillus isronensis B3W22</name>
    <dbReference type="NCBI Taxonomy" id="1224748"/>
    <lineage>
        <taxon>Bacteria</taxon>
        <taxon>Bacillati</taxon>
        <taxon>Bacillota</taxon>
        <taxon>Bacilli</taxon>
        <taxon>Bacillales</taxon>
        <taxon>Caryophanaceae</taxon>
        <taxon>Solibacillus</taxon>
    </lineage>
</organism>
<comment type="catalytic activity">
    <reaction evidence="7 8">
        <text>shikimate + NADP(+) = 3-dehydroshikimate + NADPH + H(+)</text>
        <dbReference type="Rhea" id="RHEA:17737"/>
        <dbReference type="ChEBI" id="CHEBI:15378"/>
        <dbReference type="ChEBI" id="CHEBI:16630"/>
        <dbReference type="ChEBI" id="CHEBI:36208"/>
        <dbReference type="ChEBI" id="CHEBI:57783"/>
        <dbReference type="ChEBI" id="CHEBI:58349"/>
        <dbReference type="EC" id="1.1.1.25"/>
    </reaction>
</comment>
<comment type="pathway">
    <text evidence="1 8">Metabolic intermediate biosynthesis; chorismate biosynthesis; chorismate from D-erythrose 4-phosphate and phosphoenolpyruvate: step 4/7.</text>
</comment>
<dbReference type="Proteomes" id="UP000004738">
    <property type="component" value="Unassembled WGS sequence"/>
</dbReference>
<dbReference type="GO" id="GO:0008652">
    <property type="term" value="P:amino acid biosynthetic process"/>
    <property type="evidence" value="ECO:0007669"/>
    <property type="project" value="UniProtKB-KW"/>
</dbReference>
<dbReference type="EMBL" id="AMCK01000018">
    <property type="protein sequence ID" value="EKB44213.1"/>
    <property type="molecule type" value="Genomic_DNA"/>
</dbReference>
<feature type="binding site" evidence="8">
    <location>
        <position position="249"/>
    </location>
    <ligand>
        <name>shikimate</name>
        <dbReference type="ChEBI" id="CHEBI:36208"/>
    </ligand>
</feature>
<dbReference type="GO" id="GO:0009073">
    <property type="term" value="P:aromatic amino acid family biosynthetic process"/>
    <property type="evidence" value="ECO:0007669"/>
    <property type="project" value="UniProtKB-KW"/>
</dbReference>
<dbReference type="UniPathway" id="UPA00053">
    <property type="reaction ID" value="UER00087"/>
</dbReference>
<comment type="function">
    <text evidence="8">Involved in the biosynthesis of the chorismate, which leads to the biosynthesis of aromatic amino acids. Catalyzes the reversible NADPH linked reduction of 3-dehydroshikimate (DHSA) to yield shikimate (SA).</text>
</comment>
<comment type="caution">
    <text evidence="12">The sequence shown here is derived from an EMBL/GenBank/DDBJ whole genome shotgun (WGS) entry which is preliminary data.</text>
</comment>
<feature type="binding site" evidence="8">
    <location>
        <position position="80"/>
    </location>
    <ligand>
        <name>NADP(+)</name>
        <dbReference type="ChEBI" id="CHEBI:58349"/>
    </ligand>
</feature>
<feature type="active site" description="Proton acceptor" evidence="8">
    <location>
        <position position="68"/>
    </location>
</feature>
<evidence type="ECO:0000256" key="1">
    <source>
        <dbReference type="ARBA" id="ARBA00004871"/>
    </source>
</evidence>
<sequence>MSMKKWFAVIGDPIAQSKSPEMHNAWYEEGNVDATYIPIHVKPEHLQQAVASFKLLGTSGWNVTIPHKQTIIPFLDELDELAEKMGAVNTVVRTAEGKLKGYNTDGPGFVKSLEHAIGTMKRDAPILLIGAGGAARGIAFALQLTGYKNITIANRTVENAQRIIDDMHAGKAVSMQEAERSLANFEIFIQTTPAGMTTGDFALPFSLEKFPAGAIAADIVYNPLMTPFLQAAEQKGAIIINGLGMFVHQGAIAYEHWLGHYPNTNAMIARLTAQLGGNYVNR</sequence>
<comment type="similarity">
    <text evidence="8">Belongs to the shikimate dehydrogenase family.</text>
</comment>
<dbReference type="GO" id="GO:0005829">
    <property type="term" value="C:cytosol"/>
    <property type="evidence" value="ECO:0007669"/>
    <property type="project" value="TreeGrafter"/>
</dbReference>
<feature type="binding site" evidence="8">
    <location>
        <position position="89"/>
    </location>
    <ligand>
        <name>shikimate</name>
        <dbReference type="ChEBI" id="CHEBI:36208"/>
    </ligand>
</feature>
<dbReference type="InterPro" id="IPR046346">
    <property type="entry name" value="Aminoacid_DH-like_N_sf"/>
</dbReference>
<dbReference type="Gene3D" id="3.40.50.720">
    <property type="entry name" value="NAD(P)-binding Rossmann-like Domain"/>
    <property type="match status" value="1"/>
</dbReference>
<protein>
    <recommendedName>
        <fullName evidence="2 8">Shikimate dehydrogenase (NADP(+))</fullName>
        <shortName evidence="8">SDH</shortName>
        <ecNumber evidence="2 8">1.1.1.25</ecNumber>
    </recommendedName>
</protein>
<feature type="binding site" evidence="8">
    <location>
        <position position="64"/>
    </location>
    <ligand>
        <name>shikimate</name>
        <dbReference type="ChEBI" id="CHEBI:36208"/>
    </ligand>
</feature>
<reference evidence="12 13" key="1">
    <citation type="journal article" date="2012" name="J. Bacteriol.">
        <title>Draft Genome Sequence of Bacillus isronensis Strain B3W22, Isolated from the Upper Atmosphere.</title>
        <authorList>
            <person name="Shivaji S."/>
            <person name="Ara S."/>
            <person name="Singh S.K."/>
            <person name="Bandi S."/>
            <person name="Singh A."/>
            <person name="Pinnaka A.K."/>
        </authorList>
    </citation>
    <scope>NUCLEOTIDE SEQUENCE [LARGE SCALE GENOMIC DNA]</scope>
    <source>
        <strain evidence="12 13">B3W22</strain>
    </source>
</reference>
<dbReference type="AlphaFoldDB" id="K1L0K7"/>
<dbReference type="Gene3D" id="3.40.50.10860">
    <property type="entry name" value="Leucine Dehydrogenase, chain A, domain 1"/>
    <property type="match status" value="1"/>
</dbReference>
<accession>K1L0K7</accession>
<keyword evidence="5 8" id="KW-0560">Oxidoreductase</keyword>
<evidence type="ECO:0000256" key="7">
    <source>
        <dbReference type="ARBA" id="ARBA00049442"/>
    </source>
</evidence>
<feature type="domain" description="Shikimate dehydrogenase substrate binding N-terminal" evidence="10">
    <location>
        <begin position="9"/>
        <end position="91"/>
    </location>
</feature>
<keyword evidence="3 8" id="KW-0028">Amino-acid biosynthesis</keyword>
<dbReference type="Pfam" id="PF18317">
    <property type="entry name" value="SDH_C"/>
    <property type="match status" value="1"/>
</dbReference>
<keyword evidence="13" id="KW-1185">Reference proteome</keyword>
<name>K1L0K7_9BACL</name>
<comment type="subunit">
    <text evidence="8">Homodimer.</text>
</comment>
<dbReference type="GO" id="GO:0019632">
    <property type="term" value="P:shikimate metabolic process"/>
    <property type="evidence" value="ECO:0007669"/>
    <property type="project" value="InterPro"/>
</dbReference>
<dbReference type="PATRIC" id="fig|1224748.3.peg.2962"/>
<dbReference type="Pfam" id="PF01488">
    <property type="entry name" value="Shikimate_DH"/>
    <property type="match status" value="1"/>
</dbReference>
<dbReference type="InterPro" id="IPR022893">
    <property type="entry name" value="Shikimate_DH_fam"/>
</dbReference>
<evidence type="ECO:0000313" key="12">
    <source>
        <dbReference type="EMBL" id="EKB44213.1"/>
    </source>
</evidence>
<dbReference type="GO" id="GO:0050661">
    <property type="term" value="F:NADP binding"/>
    <property type="evidence" value="ECO:0007669"/>
    <property type="project" value="InterPro"/>
</dbReference>
<evidence type="ECO:0000313" key="13">
    <source>
        <dbReference type="Proteomes" id="UP000004738"/>
    </source>
</evidence>
<keyword evidence="4 8" id="KW-0521">NADP</keyword>
<dbReference type="PANTHER" id="PTHR21089">
    <property type="entry name" value="SHIKIMATE DEHYDROGENASE"/>
    <property type="match status" value="1"/>
</dbReference>
<dbReference type="InterPro" id="IPR036291">
    <property type="entry name" value="NAD(P)-bd_dom_sf"/>
</dbReference>
<dbReference type="InterPro" id="IPR041121">
    <property type="entry name" value="SDH_C"/>
</dbReference>
<evidence type="ECO:0000256" key="4">
    <source>
        <dbReference type="ARBA" id="ARBA00022857"/>
    </source>
</evidence>
<evidence type="ECO:0000259" key="9">
    <source>
        <dbReference type="Pfam" id="PF01488"/>
    </source>
</evidence>
<evidence type="ECO:0000256" key="2">
    <source>
        <dbReference type="ARBA" id="ARBA00012962"/>
    </source>
</evidence>
<feature type="binding site" evidence="8">
    <location>
        <position position="105"/>
    </location>
    <ligand>
        <name>shikimate</name>
        <dbReference type="ChEBI" id="CHEBI:36208"/>
    </ligand>
</feature>
<feature type="binding site" evidence="8">
    <location>
        <position position="221"/>
    </location>
    <ligand>
        <name>shikimate</name>
        <dbReference type="ChEBI" id="CHEBI:36208"/>
    </ligand>
</feature>
<dbReference type="PANTHER" id="PTHR21089:SF1">
    <property type="entry name" value="BIFUNCTIONAL 3-DEHYDROQUINATE DEHYDRATASE_SHIKIMATE DEHYDROGENASE, CHLOROPLASTIC"/>
    <property type="match status" value="1"/>
</dbReference>
<evidence type="ECO:0000256" key="3">
    <source>
        <dbReference type="ARBA" id="ARBA00022605"/>
    </source>
</evidence>
<evidence type="ECO:0000256" key="8">
    <source>
        <dbReference type="HAMAP-Rule" id="MF_00222"/>
    </source>
</evidence>